<protein>
    <submittedName>
        <fullName evidence="2">Uncharacterized protein</fullName>
    </submittedName>
</protein>
<accession>A0A927MTS8</accession>
<evidence type="ECO:0000256" key="1">
    <source>
        <dbReference type="SAM" id="MobiDB-lite"/>
    </source>
</evidence>
<feature type="compositionally biased region" description="Basic and acidic residues" evidence="1">
    <location>
        <begin position="46"/>
        <end position="87"/>
    </location>
</feature>
<sequence length="151" mass="17319">MPKRGGRNNRRNNQGNTRSKIGKKVEEEIEEVIDDLTPRGRGRRRRGDDDDHDPNRSRQDDEQRKALERKVDERLNAFDEETRDKSARDAILARGGGGGQVKQLGHYADMSVRELAELAETGSAEEKRWAEKALKIIKRAEHYRDKQRGSG</sequence>
<proteinExistence type="predicted"/>
<gene>
    <name evidence="2" type="ORF">HEB94_003054</name>
</gene>
<dbReference type="RefSeq" id="WP_192750375.1">
    <property type="nucleotide sequence ID" value="NZ_BAABJL010000011.1"/>
</dbReference>
<comment type="caution">
    <text evidence="2">The sequence shown here is derived from an EMBL/GenBank/DDBJ whole genome shotgun (WGS) entry which is preliminary data.</text>
</comment>
<dbReference type="Proteomes" id="UP000638648">
    <property type="component" value="Unassembled WGS sequence"/>
</dbReference>
<feature type="compositionally biased region" description="Basic residues" evidence="1">
    <location>
        <begin position="1"/>
        <end position="10"/>
    </location>
</feature>
<organism evidence="2 3">
    <name type="scientific">Actinopolymorpha pittospori</name>
    <dbReference type="NCBI Taxonomy" id="648752"/>
    <lineage>
        <taxon>Bacteria</taxon>
        <taxon>Bacillati</taxon>
        <taxon>Actinomycetota</taxon>
        <taxon>Actinomycetes</taxon>
        <taxon>Propionibacteriales</taxon>
        <taxon>Actinopolymorphaceae</taxon>
        <taxon>Actinopolymorpha</taxon>
    </lineage>
</organism>
<keyword evidence="3" id="KW-1185">Reference proteome</keyword>
<feature type="region of interest" description="Disordered" evidence="1">
    <location>
        <begin position="1"/>
        <end position="87"/>
    </location>
</feature>
<dbReference type="AlphaFoldDB" id="A0A927MTS8"/>
<reference evidence="2" key="1">
    <citation type="submission" date="2020-10" db="EMBL/GenBank/DDBJ databases">
        <title>Sequencing the genomes of 1000 actinobacteria strains.</title>
        <authorList>
            <person name="Klenk H.-P."/>
        </authorList>
    </citation>
    <scope>NUCLEOTIDE SEQUENCE</scope>
    <source>
        <strain evidence="2">DSM 45354</strain>
    </source>
</reference>
<evidence type="ECO:0000313" key="3">
    <source>
        <dbReference type="Proteomes" id="UP000638648"/>
    </source>
</evidence>
<evidence type="ECO:0000313" key="2">
    <source>
        <dbReference type="EMBL" id="MBE1606206.1"/>
    </source>
</evidence>
<name>A0A927MTS8_9ACTN</name>
<dbReference type="EMBL" id="JADBEM010000001">
    <property type="protein sequence ID" value="MBE1606206.1"/>
    <property type="molecule type" value="Genomic_DNA"/>
</dbReference>